<dbReference type="Proteomes" id="UP000238823">
    <property type="component" value="Unassembled WGS sequence"/>
</dbReference>
<protein>
    <submittedName>
        <fullName evidence="1">26 kDa periplasmic immunogenic protein</fullName>
    </submittedName>
</protein>
<proteinExistence type="predicted"/>
<organism evidence="1 2">
    <name type="scientific">Enhygromyxa salina</name>
    <dbReference type="NCBI Taxonomy" id="215803"/>
    <lineage>
        <taxon>Bacteria</taxon>
        <taxon>Pseudomonadati</taxon>
        <taxon>Myxococcota</taxon>
        <taxon>Polyangia</taxon>
        <taxon>Nannocystales</taxon>
        <taxon>Nannocystaceae</taxon>
        <taxon>Enhygromyxa</taxon>
    </lineage>
</organism>
<dbReference type="PANTHER" id="PTHR34387:SF2">
    <property type="entry name" value="SLR1258 PROTEIN"/>
    <property type="match status" value="1"/>
</dbReference>
<gene>
    <name evidence="1" type="ORF">ENSA7_55550</name>
</gene>
<evidence type="ECO:0000313" key="1">
    <source>
        <dbReference type="EMBL" id="PRQ02726.1"/>
    </source>
</evidence>
<dbReference type="InterPro" id="IPR052022">
    <property type="entry name" value="26kDa_periplasmic_antigen"/>
</dbReference>
<comment type="caution">
    <text evidence="1">The sequence shown here is derived from an EMBL/GenBank/DDBJ whole genome shotgun (WGS) entry which is preliminary data.</text>
</comment>
<dbReference type="RefSeq" id="WP_106092434.1">
    <property type="nucleotide sequence ID" value="NZ_PVNL01000111.1"/>
</dbReference>
<dbReference type="AlphaFoldDB" id="A0A2S9YCG8"/>
<dbReference type="PANTHER" id="PTHR34387">
    <property type="entry name" value="SLR1258 PROTEIN"/>
    <property type="match status" value="1"/>
</dbReference>
<name>A0A2S9YCG8_9BACT</name>
<dbReference type="InterPro" id="IPR007497">
    <property type="entry name" value="SIMPL/DUF541"/>
</dbReference>
<evidence type="ECO:0000313" key="2">
    <source>
        <dbReference type="Proteomes" id="UP000238823"/>
    </source>
</evidence>
<sequence>MKEKYGTLQVTGTGDIKVAPDEAVVKLRVLTEGKTASEAVAMAAKQTDAVLKAVSAQPNHGVTTTGLGVSPVITYDPKTNVPSIVGFRASNGVQIRTKVSYAGQVFDAGVKAGANQSSGIDFRLQDETPFREDALRMAVKAACKEARLVAKSADVEIEGPEMIEIDPRPTQLFYRAQALEAKSVATPVIPEDLTVSASVQIKFRTKG</sequence>
<dbReference type="OrthoDB" id="9813144at2"/>
<reference evidence="1 2" key="1">
    <citation type="submission" date="2018-03" db="EMBL/GenBank/DDBJ databases">
        <title>Draft Genome Sequences of the Obligatory Marine Myxobacteria Enhygromyxa salina SWB007.</title>
        <authorList>
            <person name="Poehlein A."/>
            <person name="Moghaddam J.A."/>
            <person name="Harms H."/>
            <person name="Alanjari M."/>
            <person name="Koenig G.M."/>
            <person name="Daniel R."/>
            <person name="Schaeberle T.F."/>
        </authorList>
    </citation>
    <scope>NUCLEOTIDE SEQUENCE [LARGE SCALE GENOMIC DNA]</scope>
    <source>
        <strain evidence="1 2">SWB007</strain>
    </source>
</reference>
<dbReference type="Gene3D" id="3.30.70.2970">
    <property type="entry name" value="Protein of unknown function (DUF541), domain 2"/>
    <property type="match status" value="1"/>
</dbReference>
<dbReference type="Pfam" id="PF04402">
    <property type="entry name" value="SIMPL"/>
    <property type="match status" value="1"/>
</dbReference>
<accession>A0A2S9YCG8</accession>
<dbReference type="Gene3D" id="3.30.110.170">
    <property type="entry name" value="Protein of unknown function (DUF541), domain 1"/>
    <property type="match status" value="1"/>
</dbReference>
<dbReference type="EMBL" id="PVNL01000111">
    <property type="protein sequence ID" value="PRQ02726.1"/>
    <property type="molecule type" value="Genomic_DNA"/>
</dbReference>
<dbReference type="GO" id="GO:0006974">
    <property type="term" value="P:DNA damage response"/>
    <property type="evidence" value="ECO:0007669"/>
    <property type="project" value="TreeGrafter"/>
</dbReference>